<keyword evidence="3" id="KW-1185">Reference proteome</keyword>
<dbReference type="SUPFAM" id="SSF53474">
    <property type="entry name" value="alpha/beta-Hydrolases"/>
    <property type="match status" value="1"/>
</dbReference>
<comment type="caution">
    <text evidence="2">The sequence shown here is derived from an EMBL/GenBank/DDBJ whole genome shotgun (WGS) entry which is preliminary data.</text>
</comment>
<dbReference type="InterPro" id="IPR029058">
    <property type="entry name" value="AB_hydrolase_fold"/>
</dbReference>
<dbReference type="EMBL" id="JBIHMM010000001">
    <property type="protein sequence ID" value="MFH0253300.1"/>
    <property type="molecule type" value="Genomic_DNA"/>
</dbReference>
<dbReference type="RefSeq" id="WP_377167946.1">
    <property type="nucleotide sequence ID" value="NZ_JBHTJC010000001.1"/>
</dbReference>
<protein>
    <submittedName>
        <fullName evidence="2">Alpha/beta hydrolase</fullName>
    </submittedName>
</protein>
<dbReference type="Proteomes" id="UP001607157">
    <property type="component" value="Unassembled WGS sequence"/>
</dbReference>
<dbReference type="GO" id="GO:0016787">
    <property type="term" value="F:hydrolase activity"/>
    <property type="evidence" value="ECO:0007669"/>
    <property type="project" value="UniProtKB-KW"/>
</dbReference>
<dbReference type="Gene3D" id="3.40.50.1820">
    <property type="entry name" value="alpha/beta hydrolase"/>
    <property type="match status" value="1"/>
</dbReference>
<dbReference type="PANTHER" id="PTHR48081">
    <property type="entry name" value="AB HYDROLASE SUPERFAMILY PROTEIN C4A8.06C"/>
    <property type="match status" value="1"/>
</dbReference>
<evidence type="ECO:0000256" key="1">
    <source>
        <dbReference type="ARBA" id="ARBA00022801"/>
    </source>
</evidence>
<keyword evidence="1 2" id="KW-0378">Hydrolase</keyword>
<organism evidence="2 3">
    <name type="scientific">Roseovarius aquimarinus</name>
    <dbReference type="NCBI Taxonomy" id="1229156"/>
    <lineage>
        <taxon>Bacteria</taxon>
        <taxon>Pseudomonadati</taxon>
        <taxon>Pseudomonadota</taxon>
        <taxon>Alphaproteobacteria</taxon>
        <taxon>Rhodobacterales</taxon>
        <taxon>Roseobacteraceae</taxon>
        <taxon>Roseovarius</taxon>
    </lineage>
</organism>
<evidence type="ECO:0000313" key="2">
    <source>
        <dbReference type="EMBL" id="MFH0253300.1"/>
    </source>
</evidence>
<proteinExistence type="predicted"/>
<sequence>MIKHEIVYGHASLNGAKVALPAGLYLPDGAADKPPPLFVWFHAGAFKFGSHDMKIAHKLGRRLTQAGIAVASVGYRLRALEGDLSETLRANLEGFQARRAGLIRSGLCGERSLAALEDGLAFLDWADRNAAKYGWGVERVAGGASAGGITAFNLAFSPPALGLTQPRLDGIFATSGGYDYPDLVDTNDRVVALAQHDPDDPRVSVKGVRMLAQKMGARMTLLEQRGMLHGHLDLTPKERPSATFRRMADFILMATAQEAESQAFTNAAASRSRA</sequence>
<reference evidence="2 3" key="1">
    <citation type="submission" date="2024-10" db="EMBL/GenBank/DDBJ databases">
        <authorList>
            <person name="Yang X.-N."/>
        </authorList>
    </citation>
    <scope>NUCLEOTIDE SEQUENCE [LARGE SCALE GENOMIC DNA]</scope>
    <source>
        <strain evidence="2 3">CAU 1059</strain>
    </source>
</reference>
<accession>A0ABW7I722</accession>
<name>A0ABW7I722_9RHOB</name>
<gene>
    <name evidence="2" type="ORF">ACGRVM_05325</name>
</gene>
<dbReference type="InterPro" id="IPR050300">
    <property type="entry name" value="GDXG_lipolytic_enzyme"/>
</dbReference>
<evidence type="ECO:0000313" key="3">
    <source>
        <dbReference type="Proteomes" id="UP001607157"/>
    </source>
</evidence>